<dbReference type="Proteomes" id="UP000740926">
    <property type="component" value="Unassembled WGS sequence"/>
</dbReference>
<feature type="transmembrane region" description="Helical" evidence="1">
    <location>
        <begin position="38"/>
        <end position="58"/>
    </location>
</feature>
<dbReference type="AlphaFoldDB" id="A0A9P7BY98"/>
<organism evidence="2 3">
    <name type="scientific">Rhizopus delemar</name>
    <dbReference type="NCBI Taxonomy" id="936053"/>
    <lineage>
        <taxon>Eukaryota</taxon>
        <taxon>Fungi</taxon>
        <taxon>Fungi incertae sedis</taxon>
        <taxon>Mucoromycota</taxon>
        <taxon>Mucoromycotina</taxon>
        <taxon>Mucoromycetes</taxon>
        <taxon>Mucorales</taxon>
        <taxon>Mucorineae</taxon>
        <taxon>Rhizopodaceae</taxon>
        <taxon>Rhizopus</taxon>
    </lineage>
</organism>
<keyword evidence="3" id="KW-1185">Reference proteome</keyword>
<evidence type="ECO:0000256" key="1">
    <source>
        <dbReference type="SAM" id="Phobius"/>
    </source>
</evidence>
<reference evidence="2 3" key="1">
    <citation type="journal article" date="2020" name="Microb. Genom.">
        <title>Genetic diversity of clinical and environmental Mucorales isolates obtained from an investigation of mucormycosis cases among solid organ transplant recipients.</title>
        <authorList>
            <person name="Nguyen M.H."/>
            <person name="Kaul D."/>
            <person name="Muto C."/>
            <person name="Cheng S.J."/>
            <person name="Richter R.A."/>
            <person name="Bruno V.M."/>
            <person name="Liu G."/>
            <person name="Beyhan S."/>
            <person name="Sundermann A.J."/>
            <person name="Mounaud S."/>
            <person name="Pasculle A.W."/>
            <person name="Nierman W.C."/>
            <person name="Driscoll E."/>
            <person name="Cumbie R."/>
            <person name="Clancy C.J."/>
            <person name="Dupont C.L."/>
        </authorList>
    </citation>
    <scope>NUCLEOTIDE SEQUENCE [LARGE SCALE GENOMIC DNA]</scope>
    <source>
        <strain evidence="2 3">GL24</strain>
    </source>
</reference>
<sequence>MLRCAADSQFISGGDCYHQAYRQSCVCGEKRMDLGTTVMLGVLVAVIAFGLWGANNIARSEGRNKEDHQT</sequence>
<accession>A0A9P7BY98</accession>
<dbReference type="EMBL" id="JAANIU010023560">
    <property type="protein sequence ID" value="KAG1522223.1"/>
    <property type="molecule type" value="Genomic_DNA"/>
</dbReference>
<gene>
    <name evidence="2" type="ORF">G6F50_018695</name>
</gene>
<proteinExistence type="predicted"/>
<evidence type="ECO:0000313" key="3">
    <source>
        <dbReference type="Proteomes" id="UP000740926"/>
    </source>
</evidence>
<evidence type="ECO:0000313" key="2">
    <source>
        <dbReference type="EMBL" id="KAG1522223.1"/>
    </source>
</evidence>
<protein>
    <submittedName>
        <fullName evidence="2">Uncharacterized protein</fullName>
    </submittedName>
</protein>
<keyword evidence="1" id="KW-1133">Transmembrane helix</keyword>
<name>A0A9P7BY98_9FUNG</name>
<keyword evidence="1" id="KW-0812">Transmembrane</keyword>
<keyword evidence="1" id="KW-0472">Membrane</keyword>
<comment type="caution">
    <text evidence="2">The sequence shown here is derived from an EMBL/GenBank/DDBJ whole genome shotgun (WGS) entry which is preliminary data.</text>
</comment>